<keyword evidence="3" id="KW-1185">Reference proteome</keyword>
<reference evidence="2 3" key="1">
    <citation type="journal article" date="2024" name="Science">
        <title>Giant polyketide synthase enzymes in the biosynthesis of giant marine polyether toxins.</title>
        <authorList>
            <person name="Fallon T.R."/>
            <person name="Shende V.V."/>
            <person name="Wierzbicki I.H."/>
            <person name="Pendleton A.L."/>
            <person name="Watervoot N.F."/>
            <person name="Auber R.P."/>
            <person name="Gonzalez D.J."/>
            <person name="Wisecaver J.H."/>
            <person name="Moore B.S."/>
        </authorList>
    </citation>
    <scope>NUCLEOTIDE SEQUENCE [LARGE SCALE GENOMIC DNA]</scope>
    <source>
        <strain evidence="2 3">12B1</strain>
    </source>
</reference>
<keyword evidence="1" id="KW-0732">Signal</keyword>
<dbReference type="Gene3D" id="3.40.50.1000">
    <property type="entry name" value="HAD superfamily/HAD-like"/>
    <property type="match status" value="1"/>
</dbReference>
<organism evidence="2 3">
    <name type="scientific">Prymnesium parvum</name>
    <name type="common">Toxic golden alga</name>
    <dbReference type="NCBI Taxonomy" id="97485"/>
    <lineage>
        <taxon>Eukaryota</taxon>
        <taxon>Haptista</taxon>
        <taxon>Haptophyta</taxon>
        <taxon>Prymnesiophyceae</taxon>
        <taxon>Prymnesiales</taxon>
        <taxon>Prymnesiaceae</taxon>
        <taxon>Prymnesium</taxon>
    </lineage>
</organism>
<feature type="chain" id="PRO_5044209724" description="Magnesium-dependent phosphatase-1" evidence="1">
    <location>
        <begin position="21"/>
        <end position="244"/>
    </location>
</feature>
<protein>
    <recommendedName>
        <fullName evidence="4">Magnesium-dependent phosphatase-1</fullName>
    </recommendedName>
</protein>
<dbReference type="InterPro" id="IPR010036">
    <property type="entry name" value="MDP_1_eu_arc"/>
</dbReference>
<dbReference type="PANTHER" id="PTHR17901">
    <property type="entry name" value="MAGNESIUM-DEPENDENT PHOSPHATASE 1 MDP1"/>
    <property type="match status" value="1"/>
</dbReference>
<dbReference type="Proteomes" id="UP001515480">
    <property type="component" value="Unassembled WGS sequence"/>
</dbReference>
<evidence type="ECO:0000313" key="2">
    <source>
        <dbReference type="EMBL" id="KAL1510586.1"/>
    </source>
</evidence>
<sequence length="244" mass="26422">MPTPARAVLALLPLLHGAAAIRSPRARAATPRAAAPRMRLPALCVLDLDMCVWSPEMYELREMPGKAVRGELNGRGAGVVGVMSGAAQITLHRGALVALQEVHDGLYPGMRLAVASSADTPLAEQIGRAAMRVLEALPGVSVYDVLTRGWDWADGEALNLQIGRQPPLSSDKSRTHFPTLRAVTGVPYDQMLFFDDSLWSDHCAMVERNCPGVVTQRTPRGMTELEWRRGLQKFAECAAASKES</sequence>
<evidence type="ECO:0000313" key="3">
    <source>
        <dbReference type="Proteomes" id="UP001515480"/>
    </source>
</evidence>
<evidence type="ECO:0008006" key="4">
    <source>
        <dbReference type="Google" id="ProtNLM"/>
    </source>
</evidence>
<dbReference type="GO" id="GO:0003993">
    <property type="term" value="F:acid phosphatase activity"/>
    <property type="evidence" value="ECO:0007669"/>
    <property type="project" value="TreeGrafter"/>
</dbReference>
<dbReference type="AlphaFoldDB" id="A0AB34J068"/>
<gene>
    <name evidence="2" type="ORF">AB1Y20_006887</name>
</gene>
<name>A0AB34J068_PRYPA</name>
<dbReference type="PANTHER" id="PTHR17901:SF14">
    <property type="entry name" value="MAGNESIUM-DEPENDENT PHOSPHATASE 1"/>
    <property type="match status" value="1"/>
</dbReference>
<proteinExistence type="predicted"/>
<comment type="caution">
    <text evidence="2">The sequence shown here is derived from an EMBL/GenBank/DDBJ whole genome shotgun (WGS) entry which is preliminary data.</text>
</comment>
<dbReference type="InterPro" id="IPR023214">
    <property type="entry name" value="HAD_sf"/>
</dbReference>
<dbReference type="Pfam" id="PF12689">
    <property type="entry name" value="Acid_PPase"/>
    <property type="match status" value="1"/>
</dbReference>
<dbReference type="EMBL" id="JBGBPQ010000015">
    <property type="protein sequence ID" value="KAL1510586.1"/>
    <property type="molecule type" value="Genomic_DNA"/>
</dbReference>
<evidence type="ECO:0000256" key="1">
    <source>
        <dbReference type="SAM" id="SignalP"/>
    </source>
</evidence>
<accession>A0AB34J068</accession>
<feature type="signal peptide" evidence="1">
    <location>
        <begin position="1"/>
        <end position="20"/>
    </location>
</feature>